<organism evidence="2 3">
    <name type="scientific">Bacillus vallismortis</name>
    <dbReference type="NCBI Taxonomy" id="72361"/>
    <lineage>
        <taxon>Bacteria</taxon>
        <taxon>Bacillati</taxon>
        <taxon>Bacillota</taxon>
        <taxon>Bacilli</taxon>
        <taxon>Bacillales</taxon>
        <taxon>Bacillaceae</taxon>
        <taxon>Bacillus</taxon>
    </lineage>
</organism>
<dbReference type="RefSeq" id="WP_087993995.1">
    <property type="nucleotide sequence ID" value="NZ_CP092751.1"/>
</dbReference>
<sequence length="128" mass="15436">MSVYEDFIEMMKQNNLTKEAVIDVLNLYVNGRNFLHHLEEFKNKDGERREYNGVIFSDEYEQDDEEYFGQNKVLFYSGDGDDDYDIVDYDELYQYLSATCNFYLEKNPEKKEVIEELSKKIKEKYNIK</sequence>
<name>A0ABY4XXG5_BACVA</name>
<reference evidence="2" key="1">
    <citation type="submission" date="2022-02" db="EMBL/GenBank/DDBJ databases">
        <title>Draft Genome Sequence of Bacillus vallismortis Strain BL01, Isolated from Artemisia lerchiana Web. Roots.</title>
        <authorList>
            <person name="Chebotar V.K."/>
            <person name="Gancheva M.S."/>
            <person name="Chizhevskaya E.P."/>
            <person name="Komarova O.V."/>
            <person name="Baganova M.E."/>
            <person name="Zaplatkin A.N."/>
            <person name="Pishchik V.N."/>
        </authorList>
    </citation>
    <scope>NUCLEOTIDE SEQUENCE</scope>
    <source>
        <strain evidence="2">BL01</strain>
    </source>
</reference>
<dbReference type="Proteomes" id="UP001057348">
    <property type="component" value="Chromosome"/>
</dbReference>
<feature type="domain" description="CDI immunity protein" evidence="1">
    <location>
        <begin position="18"/>
        <end position="116"/>
    </location>
</feature>
<evidence type="ECO:0000313" key="2">
    <source>
        <dbReference type="EMBL" id="USP95062.1"/>
    </source>
</evidence>
<dbReference type="Pfam" id="PF18624">
    <property type="entry name" value="CdiI_4"/>
    <property type="match status" value="1"/>
</dbReference>
<gene>
    <name evidence="2" type="primary">cdiI</name>
    <name evidence="2" type="ORF">MKF32_17895</name>
</gene>
<proteinExistence type="predicted"/>
<dbReference type="InterPro" id="IPR041256">
    <property type="entry name" value="CdiI_4"/>
</dbReference>
<keyword evidence="3" id="KW-1185">Reference proteome</keyword>
<dbReference type="EMBL" id="CP092751">
    <property type="protein sequence ID" value="USP95062.1"/>
    <property type="molecule type" value="Genomic_DNA"/>
</dbReference>
<dbReference type="CDD" id="cd20688">
    <property type="entry name" value="CdiI_Ecoli_Nm-like"/>
    <property type="match status" value="1"/>
</dbReference>
<accession>A0ABY4XXG5</accession>
<evidence type="ECO:0000259" key="1">
    <source>
        <dbReference type="Pfam" id="PF18624"/>
    </source>
</evidence>
<evidence type="ECO:0000313" key="3">
    <source>
        <dbReference type="Proteomes" id="UP001057348"/>
    </source>
</evidence>
<protein>
    <submittedName>
        <fullName evidence="2">Ribonuclease toxin immunity protein CdiI</fullName>
    </submittedName>
</protein>